<reference evidence="2" key="1">
    <citation type="journal article" date="2019" name="Int. J. Syst. Evol. Microbiol.">
        <title>The Global Catalogue of Microorganisms (GCM) 10K type strain sequencing project: providing services to taxonomists for standard genome sequencing and annotation.</title>
        <authorList>
            <consortium name="The Broad Institute Genomics Platform"/>
            <consortium name="The Broad Institute Genome Sequencing Center for Infectious Disease"/>
            <person name="Wu L."/>
            <person name="Ma J."/>
        </authorList>
    </citation>
    <scope>NUCLEOTIDE SEQUENCE [LARGE SCALE GENOMIC DNA]</scope>
    <source>
        <strain evidence="2">JCM 12774</strain>
    </source>
</reference>
<accession>A0ABP3IG19</accession>
<name>A0ABP3IG19_9BACL</name>
<evidence type="ECO:0000313" key="2">
    <source>
        <dbReference type="Proteomes" id="UP001500340"/>
    </source>
</evidence>
<comment type="caution">
    <text evidence="1">The sequence shown here is derived from an EMBL/GenBank/DDBJ whole genome shotgun (WGS) entry which is preliminary data.</text>
</comment>
<dbReference type="EMBL" id="BAAACX010000015">
    <property type="protein sequence ID" value="GAA0401405.1"/>
    <property type="molecule type" value="Genomic_DNA"/>
</dbReference>
<organism evidence="1 2">
    <name type="scientific">Paenibacillus motobuensis</name>
    <dbReference type="NCBI Taxonomy" id="295324"/>
    <lineage>
        <taxon>Bacteria</taxon>
        <taxon>Bacillati</taxon>
        <taxon>Bacillota</taxon>
        <taxon>Bacilli</taxon>
        <taxon>Bacillales</taxon>
        <taxon>Paenibacillaceae</taxon>
        <taxon>Paenibacillus</taxon>
    </lineage>
</organism>
<sequence length="48" mass="5748">MDPCRTDNRVSNIRERTMIYEETHTYYFVDLDDRCCCCAKCIKYGIDS</sequence>
<evidence type="ECO:0000313" key="1">
    <source>
        <dbReference type="EMBL" id="GAA0401405.1"/>
    </source>
</evidence>
<protein>
    <submittedName>
        <fullName evidence="1">Uncharacterized protein</fullName>
    </submittedName>
</protein>
<gene>
    <name evidence="1" type="ORF">GCM10008933_34930</name>
</gene>
<dbReference type="Proteomes" id="UP001500340">
    <property type="component" value="Unassembled WGS sequence"/>
</dbReference>
<proteinExistence type="predicted"/>
<keyword evidence="2" id="KW-1185">Reference proteome</keyword>